<dbReference type="EMBL" id="BKCJ010332276">
    <property type="protein sequence ID" value="GEZ85122.1"/>
    <property type="molecule type" value="Genomic_DNA"/>
</dbReference>
<sequence length="204" mass="23363">NIQLVVVVVEKNKHKSVKRLFDVLSTLTNVVCGPDKRKEILQESHKEILVKEIEKGENETTIEKNQEDTFARFRDTRWSSQHRTMISLIKKFSEAFKALHYVEEEGDTISNRETTTDMKIKKFGDRFSEGSTDLLDCMVALSPRDSFLESNVSDIAKLAKKMVDKKRYTSHPLIYQLLKLLGIRVGCGDNPGYLTRIVLSSLLV</sequence>
<feature type="non-terminal residue" evidence="1">
    <location>
        <position position="1"/>
    </location>
</feature>
<dbReference type="PANTHER" id="PTHR11697">
    <property type="entry name" value="GENERAL TRANSCRIPTION FACTOR 2-RELATED ZINC FINGER PROTEIN"/>
    <property type="match status" value="1"/>
</dbReference>
<dbReference type="InterPro" id="IPR055298">
    <property type="entry name" value="AtLOH3-like"/>
</dbReference>
<reference evidence="1" key="1">
    <citation type="journal article" date="2019" name="Sci. Rep.">
        <title>Draft genome of Tanacetum cinerariifolium, the natural source of mosquito coil.</title>
        <authorList>
            <person name="Yamashiro T."/>
            <person name="Shiraishi A."/>
            <person name="Satake H."/>
            <person name="Nakayama K."/>
        </authorList>
    </citation>
    <scope>NUCLEOTIDE SEQUENCE</scope>
</reference>
<dbReference type="PANTHER" id="PTHR11697:SF230">
    <property type="entry name" value="ZINC FINGER, MYM DOMAIN CONTAINING 1"/>
    <property type="match status" value="1"/>
</dbReference>
<accession>A0A699ITS0</accession>
<name>A0A699ITS0_TANCI</name>
<comment type="caution">
    <text evidence="1">The sequence shown here is derived from an EMBL/GenBank/DDBJ whole genome shotgun (WGS) entry which is preliminary data.</text>
</comment>
<protein>
    <submittedName>
        <fullName evidence="1">Uncharacterized protein</fullName>
    </submittedName>
</protein>
<organism evidence="1">
    <name type="scientific">Tanacetum cinerariifolium</name>
    <name type="common">Dalmatian daisy</name>
    <name type="synonym">Chrysanthemum cinerariifolium</name>
    <dbReference type="NCBI Taxonomy" id="118510"/>
    <lineage>
        <taxon>Eukaryota</taxon>
        <taxon>Viridiplantae</taxon>
        <taxon>Streptophyta</taxon>
        <taxon>Embryophyta</taxon>
        <taxon>Tracheophyta</taxon>
        <taxon>Spermatophyta</taxon>
        <taxon>Magnoliopsida</taxon>
        <taxon>eudicotyledons</taxon>
        <taxon>Gunneridae</taxon>
        <taxon>Pentapetalae</taxon>
        <taxon>asterids</taxon>
        <taxon>campanulids</taxon>
        <taxon>Asterales</taxon>
        <taxon>Asteraceae</taxon>
        <taxon>Asteroideae</taxon>
        <taxon>Anthemideae</taxon>
        <taxon>Anthemidinae</taxon>
        <taxon>Tanacetum</taxon>
    </lineage>
</organism>
<gene>
    <name evidence="1" type="ORF">Tci_557095</name>
</gene>
<proteinExistence type="predicted"/>
<evidence type="ECO:0000313" key="1">
    <source>
        <dbReference type="EMBL" id="GEZ85122.1"/>
    </source>
</evidence>
<dbReference type="AlphaFoldDB" id="A0A699ITS0"/>